<dbReference type="Pfam" id="PF07883">
    <property type="entry name" value="Cupin_2"/>
    <property type="match status" value="1"/>
</dbReference>
<accession>A0A645DH72</accession>
<dbReference type="Gene3D" id="2.60.120.10">
    <property type="entry name" value="Jelly Rolls"/>
    <property type="match status" value="1"/>
</dbReference>
<organism evidence="2">
    <name type="scientific">bioreactor metagenome</name>
    <dbReference type="NCBI Taxonomy" id="1076179"/>
    <lineage>
        <taxon>unclassified sequences</taxon>
        <taxon>metagenomes</taxon>
        <taxon>ecological metagenomes</taxon>
    </lineage>
</organism>
<sequence>MKRRILPDETDWIESAVKNVSSKELILMDNGGFKMVRLAPYASYPEHSHPDKTEYAYVLAGNPDIKIGPELFSTNPDEFYIFPKNEKHAIMNNSDMESILLIGAIKS</sequence>
<dbReference type="InterPro" id="IPR014710">
    <property type="entry name" value="RmlC-like_jellyroll"/>
</dbReference>
<evidence type="ECO:0000259" key="1">
    <source>
        <dbReference type="Pfam" id="PF07883"/>
    </source>
</evidence>
<gene>
    <name evidence="2" type="ORF">SDC9_135780</name>
</gene>
<dbReference type="InterPro" id="IPR011051">
    <property type="entry name" value="RmlC_Cupin_sf"/>
</dbReference>
<dbReference type="SUPFAM" id="SSF51182">
    <property type="entry name" value="RmlC-like cupins"/>
    <property type="match status" value="1"/>
</dbReference>
<protein>
    <recommendedName>
        <fullName evidence="1">Cupin type-2 domain-containing protein</fullName>
    </recommendedName>
</protein>
<dbReference type="AlphaFoldDB" id="A0A645DH72"/>
<name>A0A645DH72_9ZZZZ</name>
<proteinExistence type="predicted"/>
<comment type="caution">
    <text evidence="2">The sequence shown here is derived from an EMBL/GenBank/DDBJ whole genome shotgun (WGS) entry which is preliminary data.</text>
</comment>
<dbReference type="InterPro" id="IPR013096">
    <property type="entry name" value="Cupin_2"/>
</dbReference>
<dbReference type="CDD" id="cd02208">
    <property type="entry name" value="cupin_RmlC-like"/>
    <property type="match status" value="1"/>
</dbReference>
<feature type="domain" description="Cupin type-2" evidence="1">
    <location>
        <begin position="35"/>
        <end position="99"/>
    </location>
</feature>
<evidence type="ECO:0000313" key="2">
    <source>
        <dbReference type="EMBL" id="MPM88676.1"/>
    </source>
</evidence>
<dbReference type="EMBL" id="VSSQ01036249">
    <property type="protein sequence ID" value="MPM88676.1"/>
    <property type="molecule type" value="Genomic_DNA"/>
</dbReference>
<reference evidence="2" key="1">
    <citation type="submission" date="2019-08" db="EMBL/GenBank/DDBJ databases">
        <authorList>
            <person name="Kucharzyk K."/>
            <person name="Murdoch R.W."/>
            <person name="Higgins S."/>
            <person name="Loffler F."/>
        </authorList>
    </citation>
    <scope>NUCLEOTIDE SEQUENCE</scope>
</reference>